<name>A0A7G7WB94_9BACT</name>
<evidence type="ECO:0000313" key="1">
    <source>
        <dbReference type="EMBL" id="QNH63637.1"/>
    </source>
</evidence>
<dbReference type="RefSeq" id="WP_185889513.1">
    <property type="nucleotide sequence ID" value="NZ_CP060202.1"/>
</dbReference>
<dbReference type="KEGG" id="hsk:H4317_07530"/>
<keyword evidence="2" id="KW-1185">Reference proteome</keyword>
<organism evidence="1 2">
    <name type="scientific">Hymenobacter sediminicola</name>
    <dbReference type="NCBI Taxonomy" id="2761579"/>
    <lineage>
        <taxon>Bacteria</taxon>
        <taxon>Pseudomonadati</taxon>
        <taxon>Bacteroidota</taxon>
        <taxon>Cytophagia</taxon>
        <taxon>Cytophagales</taxon>
        <taxon>Hymenobacteraceae</taxon>
        <taxon>Hymenobacter</taxon>
    </lineage>
</organism>
<gene>
    <name evidence="1" type="ORF">H4317_07530</name>
</gene>
<dbReference type="AlphaFoldDB" id="A0A7G7WB94"/>
<protein>
    <submittedName>
        <fullName evidence="1">Uncharacterized protein</fullName>
    </submittedName>
</protein>
<dbReference type="EMBL" id="CP060202">
    <property type="protein sequence ID" value="QNH63637.1"/>
    <property type="molecule type" value="Genomic_DNA"/>
</dbReference>
<evidence type="ECO:0000313" key="2">
    <source>
        <dbReference type="Proteomes" id="UP000515489"/>
    </source>
</evidence>
<dbReference type="Proteomes" id="UP000515489">
    <property type="component" value="Chromosome"/>
</dbReference>
<accession>A0A7G7WB94</accession>
<sequence length="128" mass="14359">MENFLADINFENPLLLDDLIAWMDGGSVTLKLIDNNGSAFNVEFGQTMFLEKQPYGNTPGCFLLNGQEVPIRSDSESALLRALRNMQFKETLPADQQIATQNLIQESLDFVESEEYLRIAALMGRLPS</sequence>
<proteinExistence type="predicted"/>
<reference evidence="1 2" key="1">
    <citation type="submission" date="2020-08" db="EMBL/GenBank/DDBJ databases">
        <title>Hymenobacter sp. S2-20-2 genome sequencing.</title>
        <authorList>
            <person name="Jin L."/>
        </authorList>
    </citation>
    <scope>NUCLEOTIDE SEQUENCE [LARGE SCALE GENOMIC DNA]</scope>
    <source>
        <strain evidence="1 2">S2-20-2</strain>
    </source>
</reference>